<accession>A0A317L517</accession>
<dbReference type="SUPFAM" id="SSF88659">
    <property type="entry name" value="Sigma3 and sigma4 domains of RNA polymerase sigma factors"/>
    <property type="match status" value="1"/>
</dbReference>
<dbReference type="RefSeq" id="WP_109983337.1">
    <property type="nucleotide sequence ID" value="NZ_QGTD01000004.1"/>
</dbReference>
<sequence>MGTKDENFDEVIDLFMKELTNFIKQLLSIHLKVSKNGPLSLQDETPKNKLLFLQQQLVKGKLDKVPLDYGVQRAAREISQSEMLALAKVFNSGPFSKDKKGVEYDAIFANIAVQYCVHNAIMQNEHEIYNGGFTHYMDDALSEAYFMVRGFFNFYNPNKARKTDIGLEDNVEWKFIMFTKKLLPSKIRHWYLTKIQSYSYVQTKYRLAKQKKKYRRRVVPVEDKTLMEMQAKEIHHRTIVDKYGETIGDKSYCQLIQEVKEERNPQYALYMDGSYRERKTYKMIAHEYEVSEGAVKAGVSRGVAYLRKKYYKTATN</sequence>
<evidence type="ECO:0000313" key="2">
    <source>
        <dbReference type="Proteomes" id="UP000245624"/>
    </source>
</evidence>
<organism evidence="1 2">
    <name type="scientific">Gracilibacillus dipsosauri</name>
    <dbReference type="NCBI Taxonomy" id="178340"/>
    <lineage>
        <taxon>Bacteria</taxon>
        <taxon>Bacillati</taxon>
        <taxon>Bacillota</taxon>
        <taxon>Bacilli</taxon>
        <taxon>Bacillales</taxon>
        <taxon>Bacillaceae</taxon>
        <taxon>Gracilibacillus</taxon>
    </lineage>
</organism>
<dbReference type="AlphaFoldDB" id="A0A317L517"/>
<evidence type="ECO:0000313" key="1">
    <source>
        <dbReference type="EMBL" id="PWU69958.1"/>
    </source>
</evidence>
<keyword evidence="2" id="KW-1185">Reference proteome</keyword>
<dbReference type="Proteomes" id="UP000245624">
    <property type="component" value="Unassembled WGS sequence"/>
</dbReference>
<dbReference type="OrthoDB" id="2959385at2"/>
<protein>
    <submittedName>
        <fullName evidence="1">Uncharacterized protein</fullName>
    </submittedName>
</protein>
<comment type="caution">
    <text evidence="1">The sequence shown here is derived from an EMBL/GenBank/DDBJ whole genome shotgun (WGS) entry which is preliminary data.</text>
</comment>
<dbReference type="EMBL" id="QGTD01000004">
    <property type="protein sequence ID" value="PWU69958.1"/>
    <property type="molecule type" value="Genomic_DNA"/>
</dbReference>
<name>A0A317L517_9BACI</name>
<reference evidence="1 2" key="1">
    <citation type="submission" date="2018-05" db="EMBL/GenBank/DDBJ databases">
        <title>Genomic analysis of Gracilibacillus dipsosauri DD1 reveals novel features of a salt-tolerant amylase.</title>
        <authorList>
            <person name="Deutch C.E."/>
            <person name="Yang S."/>
        </authorList>
    </citation>
    <scope>NUCLEOTIDE SEQUENCE [LARGE SCALE GENOMIC DNA]</scope>
    <source>
        <strain evidence="1 2">DD1</strain>
    </source>
</reference>
<dbReference type="InterPro" id="IPR013324">
    <property type="entry name" value="RNA_pol_sigma_r3/r4-like"/>
</dbReference>
<gene>
    <name evidence="1" type="ORF">DLJ74_03265</name>
</gene>
<proteinExistence type="predicted"/>